<accession>A0A9P5P1E1</accession>
<gene>
    <name evidence="2" type="ORF">BDP27DRAFT_1375087</name>
</gene>
<feature type="region of interest" description="Disordered" evidence="1">
    <location>
        <begin position="127"/>
        <end position="178"/>
    </location>
</feature>
<protein>
    <submittedName>
        <fullName evidence="2">Uncharacterized protein</fullName>
    </submittedName>
</protein>
<dbReference type="EMBL" id="JADNRY010000644">
    <property type="protein sequence ID" value="KAF9032079.1"/>
    <property type="molecule type" value="Genomic_DNA"/>
</dbReference>
<feature type="compositionally biased region" description="Low complexity" evidence="1">
    <location>
        <begin position="227"/>
        <end position="248"/>
    </location>
</feature>
<comment type="caution">
    <text evidence="2">The sequence shown here is derived from an EMBL/GenBank/DDBJ whole genome shotgun (WGS) entry which is preliminary data.</text>
</comment>
<proteinExistence type="predicted"/>
<dbReference type="Proteomes" id="UP000772434">
    <property type="component" value="Unassembled WGS sequence"/>
</dbReference>
<dbReference type="AlphaFoldDB" id="A0A9P5P1E1"/>
<feature type="compositionally biased region" description="Gly residues" evidence="1">
    <location>
        <begin position="130"/>
        <end position="145"/>
    </location>
</feature>
<sequence length="308" mass="32890">MLARVTAKISEHRLMCHGNILKLLCLVIDYTIQSLSPGARSDIKEAVVAAQFNRRIRTLGGPEEFATDTRWSVTTMWHLQGPRFSRDSSKTDDLLGLVHEATRYSMIAPLLFTRLPCVRPLPILTNGTAPGPGGGARSTGRGGGRFAAFPVKRRPVPGTVPGTDRVEPLVPPSDSGRRNSAIYISASLDTLKEDGIVEESEVADSQSSQARKPELPNTPRAFGFAGSPSLPTTVPSAASAPAITTSSSEAQSRPAAEGKELPNNPSVFDIVDPSLLSAITDLSVASTTPTPTRGLKISAFKLQQKKQR</sequence>
<keyword evidence="3" id="KW-1185">Reference proteome</keyword>
<name>A0A9P5P1E1_9AGAR</name>
<evidence type="ECO:0000313" key="3">
    <source>
        <dbReference type="Proteomes" id="UP000772434"/>
    </source>
</evidence>
<feature type="region of interest" description="Disordered" evidence="1">
    <location>
        <begin position="199"/>
        <end position="267"/>
    </location>
</feature>
<organism evidence="2 3">
    <name type="scientific">Rhodocollybia butyracea</name>
    <dbReference type="NCBI Taxonomy" id="206335"/>
    <lineage>
        <taxon>Eukaryota</taxon>
        <taxon>Fungi</taxon>
        <taxon>Dikarya</taxon>
        <taxon>Basidiomycota</taxon>
        <taxon>Agaricomycotina</taxon>
        <taxon>Agaricomycetes</taxon>
        <taxon>Agaricomycetidae</taxon>
        <taxon>Agaricales</taxon>
        <taxon>Marasmiineae</taxon>
        <taxon>Omphalotaceae</taxon>
        <taxon>Rhodocollybia</taxon>
    </lineage>
</organism>
<evidence type="ECO:0000313" key="2">
    <source>
        <dbReference type="EMBL" id="KAF9032079.1"/>
    </source>
</evidence>
<reference evidence="2" key="1">
    <citation type="submission" date="2020-11" db="EMBL/GenBank/DDBJ databases">
        <authorList>
            <consortium name="DOE Joint Genome Institute"/>
            <person name="Ahrendt S."/>
            <person name="Riley R."/>
            <person name="Andreopoulos W."/>
            <person name="Labutti K."/>
            <person name="Pangilinan J."/>
            <person name="Ruiz-Duenas F.J."/>
            <person name="Barrasa J.M."/>
            <person name="Sanchez-Garcia M."/>
            <person name="Camarero S."/>
            <person name="Miyauchi S."/>
            <person name="Serrano A."/>
            <person name="Linde D."/>
            <person name="Babiker R."/>
            <person name="Drula E."/>
            <person name="Ayuso-Fernandez I."/>
            <person name="Pacheco R."/>
            <person name="Padilla G."/>
            <person name="Ferreira P."/>
            <person name="Barriuso J."/>
            <person name="Kellner H."/>
            <person name="Castanera R."/>
            <person name="Alfaro M."/>
            <person name="Ramirez L."/>
            <person name="Pisabarro A.G."/>
            <person name="Kuo A."/>
            <person name="Tritt A."/>
            <person name="Lipzen A."/>
            <person name="He G."/>
            <person name="Yan M."/>
            <person name="Ng V."/>
            <person name="Cullen D."/>
            <person name="Martin F."/>
            <person name="Rosso M.-N."/>
            <person name="Henrissat B."/>
            <person name="Hibbett D."/>
            <person name="Martinez A.T."/>
            <person name="Grigoriev I.V."/>
        </authorList>
    </citation>
    <scope>NUCLEOTIDE SEQUENCE</scope>
    <source>
        <strain evidence="2">AH 40177</strain>
    </source>
</reference>
<evidence type="ECO:0000256" key="1">
    <source>
        <dbReference type="SAM" id="MobiDB-lite"/>
    </source>
</evidence>